<gene>
    <name evidence="2" type="ORF">SAMN05661086_02336</name>
</gene>
<accession>A0A1I6KB38</accession>
<dbReference type="AlphaFoldDB" id="A0A1I6KB38"/>
<dbReference type="RefSeq" id="WP_092560952.1">
    <property type="nucleotide sequence ID" value="NZ_FOYZ01000008.1"/>
</dbReference>
<evidence type="ECO:0000259" key="1">
    <source>
        <dbReference type="Pfam" id="PF10022"/>
    </source>
</evidence>
<dbReference type="EMBL" id="FOYZ01000008">
    <property type="protein sequence ID" value="SFR88431.1"/>
    <property type="molecule type" value="Genomic_DNA"/>
</dbReference>
<dbReference type="InterPro" id="IPR016624">
    <property type="entry name" value="UCP014753"/>
</dbReference>
<name>A0A1I6KB38_9FIRM</name>
<protein>
    <recommendedName>
        <fullName evidence="1">DUF2264 domain-containing protein</fullName>
    </recommendedName>
</protein>
<dbReference type="OrthoDB" id="9813465at2"/>
<dbReference type="Pfam" id="PF10022">
    <property type="entry name" value="DUF2264"/>
    <property type="match status" value="1"/>
</dbReference>
<dbReference type="STRING" id="37658.SAMN05661086_02336"/>
<keyword evidence="3" id="KW-1185">Reference proteome</keyword>
<evidence type="ECO:0000313" key="3">
    <source>
        <dbReference type="Proteomes" id="UP000199659"/>
    </source>
</evidence>
<sequence length="684" mass="79230">MIFQPKSLDFQLSPYTGLTRESWIEAGEYLLTGIFQNIKSIHDPVIMPRKETKVTYPHQNAEEIQKELERKAEIFEGLARSFFIAAPLIHTKQEISICNFKLRDYYKEHVLRACTKGDSNSVGNYDELQELTGNKEPDRAFQQTVETCALVVCLWNCKEEIWDTYTREEKDTIADFLSNYAHANTVPQNWRLFNMLDMAFLAKEGYPIDEDIMREHAQAILNYYAGDGWYRDGHSFDYYSCWAFNVYAPIWNVWYGYEKEPYIAKKFEEYSNELIKTYGDFFDQDGFTTMWGRSNIYRNAATSPFDANMLLKESKANPGLSRRIASGSLLQFLTREDFLFQGVPTLGFYGQFTPLVQGYSCAESPFWLGKAFLCLHLPAEHPFWTAQENNGTWDKLEEKQIKETVLNGPALCFTNHKANGETILRTGKVVKNCNDEHGMWNYSKLSYNSKYPWESAPSTDVESQQYVLKDLTSGNYEKCNVTFWSGMKEGILYRRQFFNYELWKESHWIQALNLADFPVPHGILRVDKLRLYRRPVSLTFGAYGFPDNGTEISRLEKGNGKAILLKGHDFTGREKQLAMTIYEGWDEINFLRSKETNPDSENSIVVYGKLTRRKQYGYEPYIMISQVITKESLEDFTEEEIFPIDSVTYTDKEKCGGYGPVEIAFIDGSKKAISFEGMEGNLYI</sequence>
<reference evidence="2 3" key="1">
    <citation type="submission" date="2016-10" db="EMBL/GenBank/DDBJ databases">
        <authorList>
            <person name="de Groot N.N."/>
        </authorList>
    </citation>
    <scope>NUCLEOTIDE SEQUENCE [LARGE SCALE GENOMIC DNA]</scope>
    <source>
        <strain evidence="2 3">743A</strain>
    </source>
</reference>
<dbReference type="Proteomes" id="UP000199659">
    <property type="component" value="Unassembled WGS sequence"/>
</dbReference>
<dbReference type="PANTHER" id="PTHR35339">
    <property type="entry name" value="LINALOOL DEHYDRATASE_ISOMERASE DOMAIN-CONTAINING PROTEIN"/>
    <property type="match status" value="1"/>
</dbReference>
<feature type="domain" description="DUF2264" evidence="1">
    <location>
        <begin position="19"/>
        <end position="390"/>
    </location>
</feature>
<proteinExistence type="predicted"/>
<dbReference type="InterPro" id="IPR049349">
    <property type="entry name" value="DUF2264_N"/>
</dbReference>
<evidence type="ECO:0000313" key="2">
    <source>
        <dbReference type="EMBL" id="SFR88431.1"/>
    </source>
</evidence>
<organism evidence="2 3">
    <name type="scientific">Anaeromicropila populeti</name>
    <dbReference type="NCBI Taxonomy" id="37658"/>
    <lineage>
        <taxon>Bacteria</taxon>
        <taxon>Bacillati</taxon>
        <taxon>Bacillota</taxon>
        <taxon>Clostridia</taxon>
        <taxon>Lachnospirales</taxon>
        <taxon>Lachnospiraceae</taxon>
        <taxon>Anaeromicropila</taxon>
    </lineage>
</organism>
<dbReference type="PANTHER" id="PTHR35339:SF4">
    <property type="entry name" value="LINALOOL DEHYDRATASE_ISOMERASE DOMAIN-CONTAINING PROTEIN"/>
    <property type="match status" value="1"/>
</dbReference>